<evidence type="ECO:0000256" key="1">
    <source>
        <dbReference type="ARBA" id="ARBA00010554"/>
    </source>
</evidence>
<protein>
    <submittedName>
        <fullName evidence="2">Uncharacterized protein</fullName>
    </submittedName>
</protein>
<accession>E6QPV0</accession>
<comment type="caution">
    <text evidence="2">The sequence shown here is derived from an EMBL/GenBank/DDBJ whole genome shotgun (WGS) entry which is preliminary data.</text>
</comment>
<organism evidence="2">
    <name type="scientific">mine drainage metagenome</name>
    <dbReference type="NCBI Taxonomy" id="410659"/>
    <lineage>
        <taxon>unclassified sequences</taxon>
        <taxon>metagenomes</taxon>
        <taxon>ecological metagenomes</taxon>
    </lineage>
</organism>
<dbReference type="SUPFAM" id="SSF54913">
    <property type="entry name" value="GlnB-like"/>
    <property type="match status" value="1"/>
</dbReference>
<gene>
    <name evidence="2" type="ORF">CARN7_2945</name>
</gene>
<dbReference type="Gene3D" id="3.30.70.120">
    <property type="match status" value="1"/>
</dbReference>
<evidence type="ECO:0000313" key="2">
    <source>
        <dbReference type="EMBL" id="CBI09271.1"/>
    </source>
</evidence>
<comment type="similarity">
    <text evidence="1">Belongs to the UPF0166 family.</text>
</comment>
<dbReference type="InterPro" id="IPR003793">
    <property type="entry name" value="UPF0166"/>
</dbReference>
<dbReference type="AlphaFoldDB" id="E6QPV0"/>
<name>E6QPV0_9ZZZZ</name>
<reference evidence="2" key="1">
    <citation type="submission" date="2009-10" db="EMBL/GenBank/DDBJ databases">
        <title>Diversity of trophic interactions inside an arsenic-rich microbial ecosystem.</title>
        <authorList>
            <person name="Bertin P.N."/>
            <person name="Heinrich-Salmeron A."/>
            <person name="Pelletier E."/>
            <person name="Goulhen-Chollet F."/>
            <person name="Arsene-Ploetze F."/>
            <person name="Gallien S."/>
            <person name="Calteau A."/>
            <person name="Vallenet D."/>
            <person name="Casiot C."/>
            <person name="Chane-Woon-Ming B."/>
            <person name="Giloteaux L."/>
            <person name="Barakat M."/>
            <person name="Bonnefoy V."/>
            <person name="Bruneel O."/>
            <person name="Chandler M."/>
            <person name="Cleiss J."/>
            <person name="Duran R."/>
            <person name="Elbaz-Poulichet F."/>
            <person name="Fonknechten N."/>
            <person name="Lauga B."/>
            <person name="Mornico D."/>
            <person name="Ortet P."/>
            <person name="Schaeffer C."/>
            <person name="Siguier P."/>
            <person name="Alexander Thil Smith A."/>
            <person name="Van Dorsselaer A."/>
            <person name="Weissenbach J."/>
            <person name="Medigue C."/>
            <person name="Le Paslier D."/>
        </authorList>
    </citation>
    <scope>NUCLEOTIDE SEQUENCE</scope>
</reference>
<dbReference type="PANTHER" id="PTHR35983:SF1">
    <property type="entry name" value="UPF0166 PROTEIN TM_0021"/>
    <property type="match status" value="1"/>
</dbReference>
<sequence length="111" mass="12194">MNTVCLRFYAREGEQHRARLIHDYLLEQAKTFGASGATVMRASAGFGRHGWHETTFFELGGDLPVVIEIILAATLAEKMLALCAAEQLHLFYTLMPVTMGITGSGPVHESD</sequence>
<dbReference type="Pfam" id="PF02641">
    <property type="entry name" value="DUF190"/>
    <property type="match status" value="1"/>
</dbReference>
<proteinExistence type="inferred from homology"/>
<dbReference type="InterPro" id="IPR011322">
    <property type="entry name" value="N-reg_PII-like_a/b"/>
</dbReference>
<dbReference type="EMBL" id="CABR01000022">
    <property type="protein sequence ID" value="CBI09271.1"/>
    <property type="molecule type" value="Genomic_DNA"/>
</dbReference>
<dbReference type="InterPro" id="IPR015867">
    <property type="entry name" value="N-reg_PII/ATP_PRibTrfase_C"/>
</dbReference>
<dbReference type="PANTHER" id="PTHR35983">
    <property type="entry name" value="UPF0166 PROTEIN TM_0021"/>
    <property type="match status" value="1"/>
</dbReference>